<dbReference type="NCBIfam" id="TIGR03696">
    <property type="entry name" value="Rhs_assc_core"/>
    <property type="match status" value="1"/>
</dbReference>
<protein>
    <recommendedName>
        <fullName evidence="3">RHS repeat-associated core domain-containing protein</fullName>
    </recommendedName>
</protein>
<proteinExistence type="predicted"/>
<dbReference type="KEGG" id="mtua:CSH63_21640"/>
<accession>A0A386WQV2</accession>
<reference evidence="1 2" key="1">
    <citation type="submission" date="2017-10" db="EMBL/GenBank/DDBJ databases">
        <title>Integration of genomic and chemical information greatly accelerates assignment of the full stereostructure of myelolactone, a potent inhibitor of myeloma from a marine-derived Micromonospora.</title>
        <authorList>
            <person name="Kim M.C."/>
            <person name="Machado H."/>
            <person name="Jensen P.R."/>
            <person name="Fenical W."/>
        </authorList>
    </citation>
    <scope>NUCLEOTIDE SEQUENCE [LARGE SCALE GENOMIC DNA]</scope>
    <source>
        <strain evidence="1 2">CNY-010</strain>
    </source>
</reference>
<dbReference type="AlphaFoldDB" id="A0A386WQV2"/>
<sequence length="258" mass="28486">MKSLAAPSWTDDGSGNHSRAIAGLAGIAGLFTNTTGLVWQITNLHGDFVAGMTETGSGLAYTSEYDEHGNARNPADAGTRRYGWLGTHQRAAYTPDGSILMGARLYNPTTSRFKSVDSVYGGNANPYEYATGDSINKHDVSGNMSCWRTSYSSRKWYYYWGTWGGYRVDWRWQCYFSHSDVKYFTRWGIAYGIIAIVVGVFNPPAGAAFGVAGRRLRVAGVGVQRSVQSEARSLYQRVLSMVAKQKWAVRLGIRVDQQ</sequence>
<evidence type="ECO:0000313" key="1">
    <source>
        <dbReference type="EMBL" id="AYF30018.1"/>
    </source>
</evidence>
<dbReference type="EMBL" id="CP024087">
    <property type="protein sequence ID" value="AYF30018.1"/>
    <property type="molecule type" value="Genomic_DNA"/>
</dbReference>
<organism evidence="1 2">
    <name type="scientific">Micromonospora tulbaghiae</name>
    <dbReference type="NCBI Taxonomy" id="479978"/>
    <lineage>
        <taxon>Bacteria</taxon>
        <taxon>Bacillati</taxon>
        <taxon>Actinomycetota</taxon>
        <taxon>Actinomycetes</taxon>
        <taxon>Micromonosporales</taxon>
        <taxon>Micromonosporaceae</taxon>
        <taxon>Micromonospora</taxon>
    </lineage>
</organism>
<dbReference type="Proteomes" id="UP000267804">
    <property type="component" value="Chromosome"/>
</dbReference>
<gene>
    <name evidence="1" type="ORF">CSH63_21640</name>
</gene>
<dbReference type="InterPro" id="IPR022385">
    <property type="entry name" value="Rhs_assc_core"/>
</dbReference>
<dbReference type="Gene3D" id="2.180.10.10">
    <property type="entry name" value="RHS repeat-associated core"/>
    <property type="match status" value="1"/>
</dbReference>
<evidence type="ECO:0000313" key="2">
    <source>
        <dbReference type="Proteomes" id="UP000267804"/>
    </source>
</evidence>
<dbReference type="RefSeq" id="WP_120571844.1">
    <property type="nucleotide sequence ID" value="NZ_CP024087.1"/>
</dbReference>
<evidence type="ECO:0008006" key="3">
    <source>
        <dbReference type="Google" id="ProtNLM"/>
    </source>
</evidence>
<name>A0A386WQV2_9ACTN</name>